<evidence type="ECO:0000313" key="1">
    <source>
        <dbReference type="EMBL" id="VAW73568.1"/>
    </source>
</evidence>
<dbReference type="Gene3D" id="3.40.50.150">
    <property type="entry name" value="Vaccinia Virus protein VP39"/>
    <property type="match status" value="1"/>
</dbReference>
<gene>
    <name evidence="1" type="ORF">MNBD_GAMMA15-2209</name>
</gene>
<protein>
    <recommendedName>
        <fullName evidence="2">Methyltransferase domain-containing protein</fullName>
    </recommendedName>
</protein>
<dbReference type="EMBL" id="UOFN01000019">
    <property type="protein sequence ID" value="VAW73568.1"/>
    <property type="molecule type" value="Genomic_DNA"/>
</dbReference>
<reference evidence="1" key="1">
    <citation type="submission" date="2018-06" db="EMBL/GenBank/DDBJ databases">
        <authorList>
            <person name="Zhirakovskaya E."/>
        </authorList>
    </citation>
    <scope>NUCLEOTIDE SEQUENCE</scope>
</reference>
<sequence>MSLLYKNRDEAYQAYREAPDRFFERYHERWFNEKDLISPEWEWHESKYHYNLVENTIIEVLRNHFTTITGQTVFDVGSGTGHWVEFYHRYLNATQVSGTDFSKICVQQLTHRYEDVPNIE</sequence>
<evidence type="ECO:0008006" key="2">
    <source>
        <dbReference type="Google" id="ProtNLM"/>
    </source>
</evidence>
<dbReference type="SUPFAM" id="SSF53335">
    <property type="entry name" value="S-adenosyl-L-methionine-dependent methyltransferases"/>
    <property type="match status" value="1"/>
</dbReference>
<accession>A0A3B0XYW4</accession>
<dbReference type="InterPro" id="IPR029063">
    <property type="entry name" value="SAM-dependent_MTases_sf"/>
</dbReference>
<name>A0A3B0XYW4_9ZZZZ</name>
<feature type="non-terminal residue" evidence="1">
    <location>
        <position position="120"/>
    </location>
</feature>
<proteinExistence type="predicted"/>
<dbReference type="AlphaFoldDB" id="A0A3B0XYW4"/>
<organism evidence="1">
    <name type="scientific">hydrothermal vent metagenome</name>
    <dbReference type="NCBI Taxonomy" id="652676"/>
    <lineage>
        <taxon>unclassified sequences</taxon>
        <taxon>metagenomes</taxon>
        <taxon>ecological metagenomes</taxon>
    </lineage>
</organism>